<evidence type="ECO:0000313" key="1">
    <source>
        <dbReference type="EMBL" id="KAF3523062.1"/>
    </source>
</evidence>
<dbReference type="Proteomes" id="UP000712600">
    <property type="component" value="Unassembled WGS sequence"/>
</dbReference>
<dbReference type="CDD" id="cd06222">
    <property type="entry name" value="RNase_H_like"/>
    <property type="match status" value="1"/>
</dbReference>
<dbReference type="InterPro" id="IPR012337">
    <property type="entry name" value="RNaseH-like_sf"/>
</dbReference>
<evidence type="ECO:0008006" key="3">
    <source>
        <dbReference type="Google" id="ProtNLM"/>
    </source>
</evidence>
<dbReference type="Gene3D" id="3.30.420.10">
    <property type="entry name" value="Ribonuclease H-like superfamily/Ribonuclease H"/>
    <property type="match status" value="1"/>
</dbReference>
<dbReference type="EMBL" id="QGKX02001347">
    <property type="protein sequence ID" value="KAF3523062.1"/>
    <property type="molecule type" value="Genomic_DNA"/>
</dbReference>
<organism evidence="1 2">
    <name type="scientific">Brassica cretica</name>
    <name type="common">Mustard</name>
    <dbReference type="NCBI Taxonomy" id="69181"/>
    <lineage>
        <taxon>Eukaryota</taxon>
        <taxon>Viridiplantae</taxon>
        <taxon>Streptophyta</taxon>
        <taxon>Embryophyta</taxon>
        <taxon>Tracheophyta</taxon>
        <taxon>Spermatophyta</taxon>
        <taxon>Magnoliopsida</taxon>
        <taxon>eudicotyledons</taxon>
        <taxon>Gunneridae</taxon>
        <taxon>Pentapetalae</taxon>
        <taxon>rosids</taxon>
        <taxon>malvids</taxon>
        <taxon>Brassicales</taxon>
        <taxon>Brassicaceae</taxon>
        <taxon>Brassiceae</taxon>
        <taxon>Brassica</taxon>
    </lineage>
</organism>
<evidence type="ECO:0000313" key="2">
    <source>
        <dbReference type="Proteomes" id="UP000712600"/>
    </source>
</evidence>
<dbReference type="InterPro" id="IPR044730">
    <property type="entry name" value="RNase_H-like_dom_plant"/>
</dbReference>
<dbReference type="InterPro" id="IPR036397">
    <property type="entry name" value="RNaseH_sf"/>
</dbReference>
<sequence>MRNLAGSNTTRPEHPSTTVSTLFTDAAWKAQDRTAGCGWIIHNPQERETTHGTSTELCVASPLMTEALAVREALLHAKTLNSAADALAKSALYCLNV</sequence>
<gene>
    <name evidence="1" type="ORF">F2Q69_00046671</name>
</gene>
<comment type="caution">
    <text evidence="1">The sequence shown here is derived from an EMBL/GenBank/DDBJ whole genome shotgun (WGS) entry which is preliminary data.</text>
</comment>
<proteinExistence type="predicted"/>
<accession>A0A8S9PX87</accession>
<dbReference type="AlphaFoldDB" id="A0A8S9PX87"/>
<dbReference type="GO" id="GO:0003676">
    <property type="term" value="F:nucleic acid binding"/>
    <property type="evidence" value="ECO:0007669"/>
    <property type="project" value="InterPro"/>
</dbReference>
<name>A0A8S9PX87_BRACR</name>
<dbReference type="SUPFAM" id="SSF53098">
    <property type="entry name" value="Ribonuclease H-like"/>
    <property type="match status" value="1"/>
</dbReference>
<protein>
    <recommendedName>
        <fullName evidence="3">RNase H type-1 domain-containing protein</fullName>
    </recommendedName>
</protein>
<reference evidence="1" key="1">
    <citation type="submission" date="2019-12" db="EMBL/GenBank/DDBJ databases">
        <title>Genome sequencing and annotation of Brassica cretica.</title>
        <authorList>
            <person name="Studholme D.J."/>
            <person name="Sarris P."/>
        </authorList>
    </citation>
    <scope>NUCLEOTIDE SEQUENCE</scope>
    <source>
        <strain evidence="1">PFS-109/04</strain>
        <tissue evidence="1">Leaf</tissue>
    </source>
</reference>